<evidence type="ECO:0000256" key="4">
    <source>
        <dbReference type="ARBA" id="ARBA00022692"/>
    </source>
</evidence>
<dbReference type="RefSeq" id="WP_128912815.1">
    <property type="nucleotide sequence ID" value="NZ_RDSM01000001.1"/>
</dbReference>
<dbReference type="SUPFAM" id="SSF103473">
    <property type="entry name" value="MFS general substrate transporter"/>
    <property type="match status" value="1"/>
</dbReference>
<dbReference type="PANTHER" id="PTHR23514:SF3">
    <property type="entry name" value="BYPASS OF STOP CODON PROTEIN 6"/>
    <property type="match status" value="1"/>
</dbReference>
<evidence type="ECO:0000313" key="9">
    <source>
        <dbReference type="Proteomes" id="UP000289437"/>
    </source>
</evidence>
<accession>A0A4Q0TB70</accession>
<reference evidence="8 9" key="1">
    <citation type="submission" date="2018-11" db="EMBL/GenBank/DDBJ databases">
        <authorList>
            <person name="Mardanov A.V."/>
            <person name="Ravin N.V."/>
            <person name="Dedysh S.N."/>
        </authorList>
    </citation>
    <scope>NUCLEOTIDE SEQUENCE [LARGE SCALE GENOMIC DNA]</scope>
    <source>
        <strain evidence="8 9">AF10</strain>
    </source>
</reference>
<feature type="transmembrane region" description="Helical" evidence="7">
    <location>
        <begin position="361"/>
        <end position="380"/>
    </location>
</feature>
<reference evidence="9" key="2">
    <citation type="submission" date="2019-02" db="EMBL/GenBank/DDBJ databases">
        <title>Granulicella sibirica sp. nov., a psychrotolerant acidobacterium isolated from an organic soil layer in forested tundra, West Siberia.</title>
        <authorList>
            <person name="Oshkin I.Y."/>
            <person name="Kulichevskaya I.S."/>
            <person name="Rijpstra W.I.C."/>
            <person name="Sinninghe Damste J.S."/>
            <person name="Rakitin A.L."/>
            <person name="Ravin N.V."/>
            <person name="Dedysh S.N."/>
        </authorList>
    </citation>
    <scope>NUCLEOTIDE SEQUENCE [LARGE SCALE GENOMIC DNA]</scope>
    <source>
        <strain evidence="9">AF10</strain>
    </source>
</reference>
<dbReference type="GO" id="GO:0016020">
    <property type="term" value="C:membrane"/>
    <property type="evidence" value="ECO:0007669"/>
    <property type="project" value="TreeGrafter"/>
</dbReference>
<evidence type="ECO:0000256" key="1">
    <source>
        <dbReference type="ARBA" id="ARBA00004127"/>
    </source>
</evidence>
<gene>
    <name evidence="8" type="ORF">GRAN_2211</name>
</gene>
<evidence type="ECO:0000256" key="2">
    <source>
        <dbReference type="ARBA" id="ARBA00008335"/>
    </source>
</evidence>
<comment type="similarity">
    <text evidence="2">Belongs to the major facilitator superfamily.</text>
</comment>
<dbReference type="GO" id="GO:0012505">
    <property type="term" value="C:endomembrane system"/>
    <property type="evidence" value="ECO:0007669"/>
    <property type="project" value="UniProtKB-SubCell"/>
</dbReference>
<keyword evidence="3" id="KW-0813">Transport</keyword>
<evidence type="ECO:0000313" key="8">
    <source>
        <dbReference type="EMBL" id="RXH58901.1"/>
    </source>
</evidence>
<feature type="transmembrane region" description="Helical" evidence="7">
    <location>
        <begin position="207"/>
        <end position="224"/>
    </location>
</feature>
<feature type="transmembrane region" description="Helical" evidence="7">
    <location>
        <begin position="103"/>
        <end position="121"/>
    </location>
</feature>
<feature type="transmembrane region" description="Helical" evidence="7">
    <location>
        <begin position="48"/>
        <end position="67"/>
    </location>
</feature>
<keyword evidence="4 7" id="KW-0812">Transmembrane</keyword>
<dbReference type="OrthoDB" id="119473at2"/>
<protein>
    <submittedName>
        <fullName evidence="8">Major facilitator superfamily MFS_1</fullName>
    </submittedName>
</protein>
<evidence type="ECO:0000256" key="6">
    <source>
        <dbReference type="ARBA" id="ARBA00023136"/>
    </source>
</evidence>
<keyword evidence="9" id="KW-1185">Reference proteome</keyword>
<evidence type="ECO:0000256" key="7">
    <source>
        <dbReference type="SAM" id="Phobius"/>
    </source>
</evidence>
<feature type="transmembrane region" description="Helical" evidence="7">
    <location>
        <begin position="15"/>
        <end position="42"/>
    </location>
</feature>
<organism evidence="8 9">
    <name type="scientific">Granulicella sibirica</name>
    <dbReference type="NCBI Taxonomy" id="2479048"/>
    <lineage>
        <taxon>Bacteria</taxon>
        <taxon>Pseudomonadati</taxon>
        <taxon>Acidobacteriota</taxon>
        <taxon>Terriglobia</taxon>
        <taxon>Terriglobales</taxon>
        <taxon>Acidobacteriaceae</taxon>
        <taxon>Granulicella</taxon>
    </lineage>
</organism>
<evidence type="ECO:0000256" key="3">
    <source>
        <dbReference type="ARBA" id="ARBA00022448"/>
    </source>
</evidence>
<feature type="transmembrane region" description="Helical" evidence="7">
    <location>
        <begin position="142"/>
        <end position="160"/>
    </location>
</feature>
<name>A0A4Q0TB70_9BACT</name>
<feature type="transmembrane region" description="Helical" evidence="7">
    <location>
        <begin position="301"/>
        <end position="327"/>
    </location>
</feature>
<comment type="subcellular location">
    <subcellularLocation>
        <location evidence="1">Endomembrane system</location>
        <topology evidence="1">Multi-pass membrane protein</topology>
    </subcellularLocation>
</comment>
<keyword evidence="6 7" id="KW-0472">Membrane</keyword>
<feature type="transmembrane region" description="Helical" evidence="7">
    <location>
        <begin position="166"/>
        <end position="186"/>
    </location>
</feature>
<dbReference type="InterPro" id="IPR036259">
    <property type="entry name" value="MFS_trans_sf"/>
</dbReference>
<feature type="transmembrane region" description="Helical" evidence="7">
    <location>
        <begin position="244"/>
        <end position="264"/>
    </location>
</feature>
<sequence length="388" mass="40178">MVATNSKMLERFSTAVLYGAFALTGVGVALPGAALPGIVAHWSMGDRGAGFLFLMAWSGSSLGALLCRGRAAAALGRGVTLLTLVCVAIVLAATYTPGAGGQALALGLFFLYGVALGITMTSTTLLRAGRRVVGTAQELNRLNLMWVAGALLCPTIAVHALRTGGIRYAFGGLGLLFALDAIWVWSVEARASGDGEPVRGTEAAQRLSGLPLLVGLFVALTVGVESSMSGWLTTYAERVGGRVAGAVTVSTLFWLGLLVSRAVSSTPMFERYNSPGLLRSGSWMVAVGGGALWLGGGHAEWALMVGAFVTGLGIGPMYPMLLALVLPRYGGSKVFFIAGVGSGVVPWLTGAVSGWNGSLRMGLMVAWVGAGLMVAVRPWLPRGFRERE</sequence>
<dbReference type="InterPro" id="IPR051788">
    <property type="entry name" value="MFS_Transporter"/>
</dbReference>
<feature type="transmembrane region" description="Helical" evidence="7">
    <location>
        <begin position="334"/>
        <end position="355"/>
    </location>
</feature>
<dbReference type="AlphaFoldDB" id="A0A4Q0TB70"/>
<dbReference type="Proteomes" id="UP000289437">
    <property type="component" value="Unassembled WGS sequence"/>
</dbReference>
<comment type="caution">
    <text evidence="8">The sequence shown here is derived from an EMBL/GenBank/DDBJ whole genome shotgun (WGS) entry which is preliminary data.</text>
</comment>
<feature type="transmembrane region" description="Helical" evidence="7">
    <location>
        <begin position="276"/>
        <end position="295"/>
    </location>
</feature>
<keyword evidence="5 7" id="KW-1133">Transmembrane helix</keyword>
<dbReference type="EMBL" id="RDSM01000001">
    <property type="protein sequence ID" value="RXH58901.1"/>
    <property type="molecule type" value="Genomic_DNA"/>
</dbReference>
<feature type="transmembrane region" description="Helical" evidence="7">
    <location>
        <begin position="79"/>
        <end position="97"/>
    </location>
</feature>
<dbReference type="PANTHER" id="PTHR23514">
    <property type="entry name" value="BYPASS OF STOP CODON PROTEIN 6"/>
    <property type="match status" value="1"/>
</dbReference>
<evidence type="ECO:0000256" key="5">
    <source>
        <dbReference type="ARBA" id="ARBA00022989"/>
    </source>
</evidence>
<proteinExistence type="inferred from homology"/>